<sequence length="130" mass="14856">MMRKWRRESILDVYNLLLALVLFVTPWFLARDTTTVDLNLWASSAAIGAVSVAALLAFAWWKEWVNLLLGLWLIASPWLLGFAHTSAMHFSIGIGVVVAFLSVLEIWLVYDKEDELRNPTPPEENRPLLY</sequence>
<evidence type="ECO:0000256" key="1">
    <source>
        <dbReference type="SAM" id="Phobius"/>
    </source>
</evidence>
<gene>
    <name evidence="3" type="ordered locus">Nham_1731</name>
</gene>
<feature type="transmembrane region" description="Helical" evidence="1">
    <location>
        <begin position="90"/>
        <end position="110"/>
    </location>
</feature>
<dbReference type="Pfam" id="PF03779">
    <property type="entry name" value="SPW"/>
    <property type="match status" value="1"/>
</dbReference>
<dbReference type="RefSeq" id="WP_011510228.1">
    <property type="nucleotide sequence ID" value="NC_007964.1"/>
</dbReference>
<dbReference type="InterPro" id="IPR005530">
    <property type="entry name" value="SPW"/>
</dbReference>
<dbReference type="KEGG" id="nha:Nham_1731"/>
<dbReference type="AlphaFoldDB" id="Q1QMK1"/>
<organism evidence="3 4">
    <name type="scientific">Nitrobacter hamburgensis (strain DSM 10229 / NCIMB 13809 / X14)</name>
    <dbReference type="NCBI Taxonomy" id="323097"/>
    <lineage>
        <taxon>Bacteria</taxon>
        <taxon>Pseudomonadati</taxon>
        <taxon>Pseudomonadota</taxon>
        <taxon>Alphaproteobacteria</taxon>
        <taxon>Hyphomicrobiales</taxon>
        <taxon>Nitrobacteraceae</taxon>
        <taxon>Nitrobacter</taxon>
    </lineage>
</organism>
<keyword evidence="1" id="KW-0812">Transmembrane</keyword>
<keyword evidence="1" id="KW-0472">Membrane</keyword>
<proteinExistence type="predicted"/>
<dbReference type="Proteomes" id="UP000001953">
    <property type="component" value="Chromosome"/>
</dbReference>
<protein>
    <recommendedName>
        <fullName evidence="2">SPW repeat-containing integral membrane domain-containing protein</fullName>
    </recommendedName>
</protein>
<dbReference type="STRING" id="323097.Nham_1731"/>
<evidence type="ECO:0000313" key="4">
    <source>
        <dbReference type="Proteomes" id="UP000001953"/>
    </source>
</evidence>
<accession>Q1QMK1</accession>
<feature type="transmembrane region" description="Helical" evidence="1">
    <location>
        <begin position="12"/>
        <end position="29"/>
    </location>
</feature>
<reference evidence="3 4" key="1">
    <citation type="submission" date="2006-03" db="EMBL/GenBank/DDBJ databases">
        <title>Complete sequence of chromosome of Nitrobacter hamburgensis X14.</title>
        <authorList>
            <consortium name="US DOE Joint Genome Institute"/>
            <person name="Copeland A."/>
            <person name="Lucas S."/>
            <person name="Lapidus A."/>
            <person name="Barry K."/>
            <person name="Detter J.C."/>
            <person name="Glavina del Rio T."/>
            <person name="Hammon N."/>
            <person name="Israni S."/>
            <person name="Dalin E."/>
            <person name="Tice H."/>
            <person name="Pitluck S."/>
            <person name="Chain P."/>
            <person name="Malfatti S."/>
            <person name="Shin M."/>
            <person name="Vergez L."/>
            <person name="Schmutz J."/>
            <person name="Larimer F."/>
            <person name="Land M."/>
            <person name="Hauser L."/>
            <person name="Kyrpides N."/>
            <person name="Ivanova N."/>
            <person name="Ward B."/>
            <person name="Arp D."/>
            <person name="Klotz M."/>
            <person name="Stein L."/>
            <person name="O'Mullan G."/>
            <person name="Starkenburg S."/>
            <person name="Sayavedra L."/>
            <person name="Poret-Peterson A.T."/>
            <person name="Gentry M.E."/>
            <person name="Bruce D."/>
            <person name="Richardson P."/>
        </authorList>
    </citation>
    <scope>NUCLEOTIDE SEQUENCE [LARGE SCALE GENOMIC DNA]</scope>
    <source>
        <strain evidence="4">DSM 10229 / NCIMB 13809 / X14</strain>
    </source>
</reference>
<feature type="domain" description="SPW repeat-containing integral membrane" evidence="2">
    <location>
        <begin position="12"/>
        <end position="102"/>
    </location>
</feature>
<evidence type="ECO:0000313" key="3">
    <source>
        <dbReference type="EMBL" id="ABE62546.1"/>
    </source>
</evidence>
<evidence type="ECO:0000259" key="2">
    <source>
        <dbReference type="Pfam" id="PF03779"/>
    </source>
</evidence>
<feature type="transmembrane region" description="Helical" evidence="1">
    <location>
        <begin position="41"/>
        <end position="60"/>
    </location>
</feature>
<keyword evidence="4" id="KW-1185">Reference proteome</keyword>
<dbReference type="HOGENOM" id="CLU_124842_3_0_5"/>
<dbReference type="EMBL" id="CP000319">
    <property type="protein sequence ID" value="ABE62546.1"/>
    <property type="molecule type" value="Genomic_DNA"/>
</dbReference>
<name>Q1QMK1_NITHX</name>
<keyword evidence="1" id="KW-1133">Transmembrane helix</keyword>
<feature type="transmembrane region" description="Helical" evidence="1">
    <location>
        <begin position="67"/>
        <end position="84"/>
    </location>
</feature>
<dbReference type="eggNOG" id="ENOG503495B">
    <property type="taxonomic scope" value="Bacteria"/>
</dbReference>